<evidence type="ECO:0000256" key="1">
    <source>
        <dbReference type="SAM" id="Phobius"/>
    </source>
</evidence>
<dbReference type="Proteomes" id="UP001597380">
    <property type="component" value="Unassembled WGS sequence"/>
</dbReference>
<dbReference type="Pfam" id="PF11580">
    <property type="entry name" value="DUF3239"/>
    <property type="match status" value="1"/>
</dbReference>
<dbReference type="EMBL" id="JBHUHT010000009">
    <property type="protein sequence ID" value="MFD2095444.1"/>
    <property type="molecule type" value="Genomic_DNA"/>
</dbReference>
<accession>A0ABW4XKX5</accession>
<dbReference type="InterPro" id="IPR023124">
    <property type="entry name" value="DUF3239_dom_sf"/>
</dbReference>
<reference evidence="3" key="1">
    <citation type="journal article" date="2019" name="Int. J. Syst. Evol. Microbiol.">
        <title>The Global Catalogue of Microorganisms (GCM) 10K type strain sequencing project: providing services to taxonomists for standard genome sequencing and annotation.</title>
        <authorList>
            <consortium name="The Broad Institute Genomics Platform"/>
            <consortium name="The Broad Institute Genome Sequencing Center for Infectious Disease"/>
            <person name="Wu L."/>
            <person name="Ma J."/>
        </authorList>
    </citation>
    <scope>NUCLEOTIDE SEQUENCE [LARGE SCALE GENOMIC DNA]</scope>
    <source>
        <strain evidence="3">CGMCC 1.10992</strain>
    </source>
</reference>
<dbReference type="RefSeq" id="WP_345338612.1">
    <property type="nucleotide sequence ID" value="NZ_BAABLI010000006.1"/>
</dbReference>
<organism evidence="2 3">
    <name type="scientific">Corallincola platygyrae</name>
    <dbReference type="NCBI Taxonomy" id="1193278"/>
    <lineage>
        <taxon>Bacteria</taxon>
        <taxon>Pseudomonadati</taxon>
        <taxon>Pseudomonadota</taxon>
        <taxon>Gammaproteobacteria</taxon>
        <taxon>Alteromonadales</taxon>
        <taxon>Psychromonadaceae</taxon>
        <taxon>Corallincola</taxon>
    </lineage>
</organism>
<dbReference type="Gene3D" id="2.40.410.10">
    <property type="entry name" value="putative membrane protein from Corynebacterium diphtheriae superfamily"/>
    <property type="match status" value="1"/>
</dbReference>
<keyword evidence="1" id="KW-1133">Transmembrane helix</keyword>
<protein>
    <submittedName>
        <fullName evidence="2">DUF3239 domain-containing protein</fullName>
    </submittedName>
</protein>
<comment type="caution">
    <text evidence="2">The sequence shown here is derived from an EMBL/GenBank/DDBJ whole genome shotgun (WGS) entry which is preliminary data.</text>
</comment>
<name>A0ABW4XKX5_9GAMM</name>
<feature type="transmembrane region" description="Helical" evidence="1">
    <location>
        <begin position="34"/>
        <end position="56"/>
    </location>
</feature>
<evidence type="ECO:0000313" key="3">
    <source>
        <dbReference type="Proteomes" id="UP001597380"/>
    </source>
</evidence>
<keyword evidence="1" id="KW-0812">Transmembrane</keyword>
<gene>
    <name evidence="2" type="ORF">ACFSJ3_05550</name>
</gene>
<sequence>MHTLDNDTFASTPGMISFKPGVWFKHDRKKIISLVLFLLTSVLFGFFVTKIAFLFVPVACYMNWYYWIAASEHFTADSNGGIVISKNPTLVAVSTNLAKFGGDYPVIKVIEYKPSKFVRVGDRIGTIAVYEAHEDDDGESFINHWVDFEPIPIDYATDDRSEIRREIARYSDEQWEDIESGVSQLTKPYSPGLYRVHIADSDWCTTSR</sequence>
<dbReference type="InterPro" id="IPR021632">
    <property type="entry name" value="DUF3239"/>
</dbReference>
<keyword evidence="1" id="KW-0472">Membrane</keyword>
<evidence type="ECO:0000313" key="2">
    <source>
        <dbReference type="EMBL" id="MFD2095444.1"/>
    </source>
</evidence>
<keyword evidence="3" id="KW-1185">Reference proteome</keyword>
<proteinExistence type="predicted"/>